<keyword evidence="1" id="KW-0732">Signal</keyword>
<dbReference type="RefSeq" id="WP_093754898.1">
    <property type="nucleotide sequence ID" value="NZ_BSYN01000003.1"/>
</dbReference>
<evidence type="ECO:0000313" key="2">
    <source>
        <dbReference type="EMBL" id="SDX77106.1"/>
    </source>
</evidence>
<feature type="chain" id="PRO_5039509359" evidence="1">
    <location>
        <begin position="22"/>
        <end position="205"/>
    </location>
</feature>
<evidence type="ECO:0000256" key="1">
    <source>
        <dbReference type="SAM" id="SignalP"/>
    </source>
</evidence>
<protein>
    <submittedName>
        <fullName evidence="2">Uncharacterized protein</fullName>
    </submittedName>
</protein>
<accession>A0A1H3EEG7</accession>
<feature type="signal peptide" evidence="1">
    <location>
        <begin position="1"/>
        <end position="21"/>
    </location>
</feature>
<sequence length="205" mass="23538">MKKLIFCIVIMVLTTFLIVSCTDRDSHDENSELPEVMNQQEQPNNQLAEYKGQVAIITEDVILKDPYVITVDSNNNPVYQKLENQEFSLNKNDMVIVIEERNNECRIVQAFGDIPLIRGTIEKSKLSYDKSLFRDNANQAIVNNVMSYDGVDGNEKGIQSGVGVILERQEGWVRMSILMEESDLWFKLESLSFEFDTSVIDIMHY</sequence>
<dbReference type="AlphaFoldDB" id="A0A1H3EEG7"/>
<evidence type="ECO:0000313" key="3">
    <source>
        <dbReference type="Proteomes" id="UP000198828"/>
    </source>
</evidence>
<gene>
    <name evidence="2" type="ORF">SAMN05660923_02902</name>
</gene>
<reference evidence="2 3" key="1">
    <citation type="submission" date="2016-10" db="EMBL/GenBank/DDBJ databases">
        <authorList>
            <person name="de Groot N.N."/>
        </authorList>
    </citation>
    <scope>NUCLEOTIDE SEQUENCE [LARGE SCALE GENOMIC DNA]</scope>
    <source>
        <strain evidence="2 3">DSM 23310</strain>
    </source>
</reference>
<dbReference type="EMBL" id="FNNG01000019">
    <property type="protein sequence ID" value="SDX77106.1"/>
    <property type="molecule type" value="Genomic_DNA"/>
</dbReference>
<dbReference type="PROSITE" id="PS51257">
    <property type="entry name" value="PROKAR_LIPOPROTEIN"/>
    <property type="match status" value="1"/>
</dbReference>
<dbReference type="OrthoDB" id="3034495at2"/>
<keyword evidence="3" id="KW-1185">Reference proteome</keyword>
<organism evidence="2 3">
    <name type="scientific">Tepidimicrobium xylanilyticum</name>
    <dbReference type="NCBI Taxonomy" id="1123352"/>
    <lineage>
        <taxon>Bacteria</taxon>
        <taxon>Bacillati</taxon>
        <taxon>Bacillota</taxon>
        <taxon>Tissierellia</taxon>
        <taxon>Tissierellales</taxon>
        <taxon>Tepidimicrobiaceae</taxon>
        <taxon>Tepidimicrobium</taxon>
    </lineage>
</organism>
<proteinExistence type="predicted"/>
<dbReference type="Proteomes" id="UP000198828">
    <property type="component" value="Unassembled WGS sequence"/>
</dbReference>
<name>A0A1H3EEG7_9FIRM</name>